<evidence type="ECO:0000313" key="2">
    <source>
        <dbReference type="Proteomes" id="UP000275267"/>
    </source>
</evidence>
<comment type="caution">
    <text evidence="1">The sequence shown here is derived from an EMBL/GenBank/DDBJ whole genome shotgun (WGS) entry which is preliminary data.</text>
</comment>
<dbReference type="PANTHER" id="PTHR34709:SF68">
    <property type="entry name" value="OS07G0550432 PROTEIN"/>
    <property type="match status" value="1"/>
</dbReference>
<dbReference type="AlphaFoldDB" id="A0A3L6Q1G1"/>
<gene>
    <name evidence="1" type="ORF">C2845_PM17G12150</name>
</gene>
<evidence type="ECO:0008006" key="3">
    <source>
        <dbReference type="Google" id="ProtNLM"/>
    </source>
</evidence>
<evidence type="ECO:0000313" key="1">
    <source>
        <dbReference type="EMBL" id="RLM69822.1"/>
    </source>
</evidence>
<protein>
    <recommendedName>
        <fullName evidence="3">FBD domain-containing protein</fullName>
    </recommendedName>
</protein>
<accession>A0A3L6Q1G1</accession>
<name>A0A3L6Q1G1_PANMI</name>
<dbReference type="InterPro" id="IPR055312">
    <property type="entry name" value="FBL15-like"/>
</dbReference>
<keyword evidence="2" id="KW-1185">Reference proteome</keyword>
<dbReference type="PANTHER" id="PTHR34709">
    <property type="entry name" value="OS10G0396666 PROTEIN"/>
    <property type="match status" value="1"/>
</dbReference>
<dbReference type="Proteomes" id="UP000275267">
    <property type="component" value="Unassembled WGS sequence"/>
</dbReference>
<reference evidence="2" key="1">
    <citation type="journal article" date="2019" name="Nat. Commun.">
        <title>The genome of broomcorn millet.</title>
        <authorList>
            <person name="Zou C."/>
            <person name="Miki D."/>
            <person name="Li D."/>
            <person name="Tang Q."/>
            <person name="Xiao L."/>
            <person name="Rajput S."/>
            <person name="Deng P."/>
            <person name="Jia W."/>
            <person name="Huang R."/>
            <person name="Zhang M."/>
            <person name="Sun Y."/>
            <person name="Hu J."/>
            <person name="Fu X."/>
            <person name="Schnable P.S."/>
            <person name="Li F."/>
            <person name="Zhang H."/>
            <person name="Feng B."/>
            <person name="Zhu X."/>
            <person name="Liu R."/>
            <person name="Schnable J.C."/>
            <person name="Zhu J.-K."/>
            <person name="Zhang H."/>
        </authorList>
    </citation>
    <scope>NUCLEOTIDE SEQUENCE [LARGE SCALE GENOMIC DNA]</scope>
</reference>
<organism evidence="1 2">
    <name type="scientific">Panicum miliaceum</name>
    <name type="common">Proso millet</name>
    <name type="synonym">Broomcorn millet</name>
    <dbReference type="NCBI Taxonomy" id="4540"/>
    <lineage>
        <taxon>Eukaryota</taxon>
        <taxon>Viridiplantae</taxon>
        <taxon>Streptophyta</taxon>
        <taxon>Embryophyta</taxon>
        <taxon>Tracheophyta</taxon>
        <taxon>Spermatophyta</taxon>
        <taxon>Magnoliopsida</taxon>
        <taxon>Liliopsida</taxon>
        <taxon>Poales</taxon>
        <taxon>Poaceae</taxon>
        <taxon>PACMAD clade</taxon>
        <taxon>Panicoideae</taxon>
        <taxon>Panicodae</taxon>
        <taxon>Paniceae</taxon>
        <taxon>Panicinae</taxon>
        <taxon>Panicum</taxon>
        <taxon>Panicum sect. Panicum</taxon>
    </lineage>
</organism>
<dbReference type="STRING" id="4540.A0A3L6Q1G1"/>
<dbReference type="EMBL" id="PQIB02000014">
    <property type="protein sequence ID" value="RLM69822.1"/>
    <property type="molecule type" value="Genomic_DNA"/>
</dbReference>
<sequence length="236" mass="26602">MDGGEVTALVCTRCPRLRNLRLCLVLVGDHGVSIRSDSLRSLSFNVARARRLEVVTPGLEYLYVGEDIGEARVSAPKLAGLVWSCHATYDPHRHRFEEDAGRHRLQLLDIGETSAAGLLMQKFDGVDQLRLGVSIPQWFCPCLLVENRRIDGIDLSSLEEVEITSYTTSSQKELLEFVEQLCRCNAPILGKLVFSHTMFSAPSQAKVVFEKIRSMCYPKIEVEFNDFVDGAWIVWR</sequence>
<dbReference type="OrthoDB" id="678620at2759"/>
<proteinExistence type="predicted"/>